<proteinExistence type="predicted"/>
<accession>A0A432WXB7</accession>
<dbReference type="Pfam" id="PF12915">
    <property type="entry name" value="DUF3833"/>
    <property type="match status" value="1"/>
</dbReference>
<gene>
    <name evidence="1" type="ORF">CWE13_01965</name>
</gene>
<name>A0A432WXB7_9GAMM</name>
<evidence type="ECO:0000313" key="1">
    <source>
        <dbReference type="EMBL" id="RUO38430.1"/>
    </source>
</evidence>
<dbReference type="PROSITE" id="PS51257">
    <property type="entry name" value="PROKAR_LIPOPROTEIN"/>
    <property type="match status" value="1"/>
</dbReference>
<dbReference type="OrthoDB" id="5296954at2"/>
<dbReference type="InterPro" id="IPR024409">
    <property type="entry name" value="DUF3833"/>
</dbReference>
<dbReference type="AlphaFoldDB" id="A0A432WXB7"/>
<dbReference type="RefSeq" id="WP_126805651.1">
    <property type="nucleotide sequence ID" value="NZ_PIPP01000001.1"/>
</dbReference>
<comment type="caution">
    <text evidence="1">The sequence shown here is derived from an EMBL/GenBank/DDBJ whole genome shotgun (WGS) entry which is preliminary data.</text>
</comment>
<keyword evidence="2" id="KW-1185">Reference proteome</keyword>
<dbReference type="EMBL" id="PIPP01000001">
    <property type="protein sequence ID" value="RUO38430.1"/>
    <property type="molecule type" value="Genomic_DNA"/>
</dbReference>
<organism evidence="1 2">
    <name type="scientific">Aliidiomarina shirensis</name>
    <dbReference type="NCBI Taxonomy" id="1048642"/>
    <lineage>
        <taxon>Bacteria</taxon>
        <taxon>Pseudomonadati</taxon>
        <taxon>Pseudomonadota</taxon>
        <taxon>Gammaproteobacteria</taxon>
        <taxon>Alteromonadales</taxon>
        <taxon>Idiomarinaceae</taxon>
        <taxon>Aliidiomarina</taxon>
    </lineage>
</organism>
<sequence>MRAFILVTSIVLFLTGCSAKIEDYQADTPKLHLDEYFVGDIVAYGMVQDRSGKVTQRFRADIVGTWEGNQGELDEVFYWDDGREQTRVWRITKTGANSYEGTAGDVVGVAKGTTAGNALHWVYQLEVPFRDDTISVTLDDWMYLLDEDRLVNRTEMRKFGFRVGEITIYMEKK</sequence>
<reference evidence="2" key="1">
    <citation type="journal article" date="2018" name="Front. Microbiol.">
        <title>Genome-Based Analysis Reveals the Taxonomy and Diversity of the Family Idiomarinaceae.</title>
        <authorList>
            <person name="Liu Y."/>
            <person name="Lai Q."/>
            <person name="Shao Z."/>
        </authorList>
    </citation>
    <scope>NUCLEOTIDE SEQUENCE [LARGE SCALE GENOMIC DNA]</scope>
    <source>
        <strain evidence="2">AIS</strain>
    </source>
</reference>
<evidence type="ECO:0000313" key="2">
    <source>
        <dbReference type="Proteomes" id="UP000286934"/>
    </source>
</evidence>
<dbReference type="Proteomes" id="UP000286934">
    <property type="component" value="Unassembled WGS sequence"/>
</dbReference>
<protein>
    <submittedName>
        <fullName evidence="1">DUF3833 domain-containing protein</fullName>
    </submittedName>
</protein>